<feature type="transmembrane region" description="Helical" evidence="6">
    <location>
        <begin position="170"/>
        <end position="190"/>
    </location>
</feature>
<keyword evidence="2" id="KW-0813">Transport</keyword>
<accession>Q07TB4</accession>
<feature type="transmembrane region" description="Helical" evidence="6">
    <location>
        <begin position="219"/>
        <end position="239"/>
    </location>
</feature>
<evidence type="ECO:0000256" key="5">
    <source>
        <dbReference type="ARBA" id="ARBA00023136"/>
    </source>
</evidence>
<evidence type="ECO:0000256" key="3">
    <source>
        <dbReference type="ARBA" id="ARBA00022692"/>
    </source>
</evidence>
<feature type="transmembrane region" description="Helical" evidence="6">
    <location>
        <begin position="43"/>
        <end position="65"/>
    </location>
</feature>
<sequence length="402" mass="41640">MQAALGFIRGPGRAVVVLSLTQILGWGILIYPPVLTMPHVAAAHGWSLTFGMAGFSLALVVSGLLSPSVGGLIDRHGGNWVMGTGALAGAAGMLLLAHAEQRWSYLASWVLIGVAMASTLYDPAFTTLARLFGTSARRQITFVTFAGGFASTVGWPATQLLLQEIGWRDTYLVFAAVLALVIAPLHAFALPRARHVPPPPPAAHASPPPPAALLKPEGWLFAVMVAGFAVYAFILSGVTSNLLALLQRGGLSAAEAVSVGAMFGPAQVVARLADFVLAGRTNPLWIARGAVALMASAFALLVLVGISFPVAAAFSIAFGAANGVMTIARGALPLMLFGAIGYGRVMGRMARPALFVQASAPFVVALAVERLSDHAVLELAVLGTVAALGCFWAIRPPSSIKH</sequence>
<comment type="subcellular location">
    <subcellularLocation>
        <location evidence="1">Membrane</location>
        <topology evidence="1">Multi-pass membrane protein</topology>
    </subcellularLocation>
</comment>
<dbReference type="HOGENOM" id="CLU_001265_59_0_5"/>
<keyword evidence="5 6" id="KW-0472">Membrane</keyword>
<dbReference type="InterPro" id="IPR011701">
    <property type="entry name" value="MFS"/>
</dbReference>
<protein>
    <submittedName>
        <fullName evidence="7">Major facilitator superfamily MFS_1</fullName>
    </submittedName>
</protein>
<feature type="transmembrane region" description="Helical" evidence="6">
    <location>
        <begin position="77"/>
        <end position="97"/>
    </location>
</feature>
<dbReference type="eggNOG" id="COG2271">
    <property type="taxonomic scope" value="Bacteria"/>
</dbReference>
<proteinExistence type="predicted"/>
<dbReference type="InterPro" id="IPR036259">
    <property type="entry name" value="MFS_trans_sf"/>
</dbReference>
<evidence type="ECO:0000256" key="6">
    <source>
        <dbReference type="SAM" id="Phobius"/>
    </source>
</evidence>
<reference evidence="7" key="1">
    <citation type="submission" date="2006-09" db="EMBL/GenBank/DDBJ databases">
        <title>Complete sequence of Rhodopseudomonas palustris BisA53.</title>
        <authorList>
            <consortium name="US DOE Joint Genome Institute"/>
            <person name="Copeland A."/>
            <person name="Lucas S."/>
            <person name="Lapidus A."/>
            <person name="Barry K."/>
            <person name="Detter J.C."/>
            <person name="Glavina del Rio T."/>
            <person name="Hammon N."/>
            <person name="Israni S."/>
            <person name="Dalin E."/>
            <person name="Tice H."/>
            <person name="Pitluck S."/>
            <person name="Chain P."/>
            <person name="Malfatti S."/>
            <person name="Shin M."/>
            <person name="Vergez L."/>
            <person name="Schmutz J."/>
            <person name="Larimer F."/>
            <person name="Land M."/>
            <person name="Hauser L."/>
            <person name="Pelletier D.A."/>
            <person name="Kyrpides N."/>
            <person name="Kim E."/>
            <person name="Harwood C.S."/>
            <person name="Oda Y."/>
            <person name="Richardson P."/>
        </authorList>
    </citation>
    <scope>NUCLEOTIDE SEQUENCE [LARGE SCALE GENOMIC DNA]</scope>
    <source>
        <strain evidence="7">BisA53</strain>
    </source>
</reference>
<dbReference type="InterPro" id="IPR052983">
    <property type="entry name" value="MFS_Riboflavin_Transporter"/>
</dbReference>
<dbReference type="EMBL" id="CP000463">
    <property type="protein sequence ID" value="ABJ04820.1"/>
    <property type="molecule type" value="Genomic_DNA"/>
</dbReference>
<dbReference type="GO" id="GO:0016020">
    <property type="term" value="C:membrane"/>
    <property type="evidence" value="ECO:0007669"/>
    <property type="project" value="UniProtKB-SubCell"/>
</dbReference>
<name>Q07TB4_RHOP5</name>
<dbReference type="OrthoDB" id="7200137at2"/>
<keyword evidence="4 6" id="KW-1133">Transmembrane helix</keyword>
<dbReference type="SUPFAM" id="SSF103473">
    <property type="entry name" value="MFS general substrate transporter"/>
    <property type="match status" value="1"/>
</dbReference>
<organism evidence="7">
    <name type="scientific">Rhodopseudomonas palustris (strain BisA53)</name>
    <dbReference type="NCBI Taxonomy" id="316055"/>
    <lineage>
        <taxon>Bacteria</taxon>
        <taxon>Pseudomonadati</taxon>
        <taxon>Pseudomonadota</taxon>
        <taxon>Alphaproteobacteria</taxon>
        <taxon>Hyphomicrobiales</taxon>
        <taxon>Nitrobacteraceae</taxon>
        <taxon>Rhodopseudomonas</taxon>
    </lineage>
</organism>
<evidence type="ECO:0000256" key="2">
    <source>
        <dbReference type="ARBA" id="ARBA00022448"/>
    </source>
</evidence>
<evidence type="ECO:0000256" key="1">
    <source>
        <dbReference type="ARBA" id="ARBA00004141"/>
    </source>
</evidence>
<dbReference type="STRING" id="316055.RPE_0864"/>
<gene>
    <name evidence="7" type="ordered locus">RPE_0864</name>
</gene>
<dbReference type="Pfam" id="PF07690">
    <property type="entry name" value="MFS_1"/>
    <property type="match status" value="1"/>
</dbReference>
<feature type="transmembrane region" description="Helical" evidence="6">
    <location>
        <begin position="285"/>
        <end position="306"/>
    </location>
</feature>
<evidence type="ECO:0000313" key="7">
    <source>
        <dbReference type="EMBL" id="ABJ04820.1"/>
    </source>
</evidence>
<feature type="transmembrane region" description="Helical" evidence="6">
    <location>
        <begin position="12"/>
        <end position="31"/>
    </location>
</feature>
<feature type="transmembrane region" description="Helical" evidence="6">
    <location>
        <begin position="140"/>
        <end position="158"/>
    </location>
</feature>
<dbReference type="Gene3D" id="1.20.1250.20">
    <property type="entry name" value="MFS general substrate transporter like domains"/>
    <property type="match status" value="1"/>
</dbReference>
<dbReference type="GO" id="GO:0022857">
    <property type="term" value="F:transmembrane transporter activity"/>
    <property type="evidence" value="ECO:0007669"/>
    <property type="project" value="InterPro"/>
</dbReference>
<feature type="transmembrane region" description="Helical" evidence="6">
    <location>
        <begin position="103"/>
        <end position="128"/>
    </location>
</feature>
<dbReference type="PANTHER" id="PTHR43385">
    <property type="entry name" value="RIBOFLAVIN TRANSPORTER RIBJ"/>
    <property type="match status" value="1"/>
</dbReference>
<evidence type="ECO:0000256" key="4">
    <source>
        <dbReference type="ARBA" id="ARBA00022989"/>
    </source>
</evidence>
<keyword evidence="3 6" id="KW-0812">Transmembrane</keyword>
<feature type="transmembrane region" description="Helical" evidence="6">
    <location>
        <begin position="312"/>
        <end position="337"/>
    </location>
</feature>
<dbReference type="KEGG" id="rpe:RPE_0864"/>
<dbReference type="AlphaFoldDB" id="Q07TB4"/>
<dbReference type="PANTHER" id="PTHR43385:SF1">
    <property type="entry name" value="RIBOFLAVIN TRANSPORTER RIBJ"/>
    <property type="match status" value="1"/>
</dbReference>